<evidence type="ECO:0000313" key="6">
    <source>
        <dbReference type="Proteomes" id="UP000641625"/>
    </source>
</evidence>
<dbReference type="Gene3D" id="2.130.10.130">
    <property type="entry name" value="Integrin alpha, N-terminal"/>
    <property type="match status" value="1"/>
</dbReference>
<sequence>MVSRRALIRAFGVSVPAGLAGCNIFTNGGRDEVATPTRTATPTATLPPPTDGELSPSTRSETRTETTTDISSLTEPAAAGVTEEAGTPALTPAPSGTVDDFGRAVALSADAAVVLAESDGAYVFEADGDWRLITVLTPDDQENFGGYGTSAAMVGEEVVLGGPGAGSEGGAVYLFARDDGQWRQRHQFVPNEDRYDFGRSVAFDGQRVVVGDNNNPTTMESWSGSAYVFGRDGTNWTQEAALGSDAENLFGTAVAVAGDTVLVGAPYAESDGQETGAVFVYEQADGEWLQQMMLTPDDPVDDGLFGQAVALDGDTAVVGAPGDGGSSAYVFEQTETGWTRRARLTATDADSGDDFGRSVAYTDGLAVLGAPDTGESGHAYVFRAADDWTGTRRLVPKNPNQDAEFGFVVALHDTTALVGSPVFRAASPAYLFDL</sequence>
<dbReference type="Proteomes" id="UP000641625">
    <property type="component" value="Unassembled WGS sequence"/>
</dbReference>
<dbReference type="EMBL" id="WOWA01000004">
    <property type="protein sequence ID" value="NLV13728.1"/>
    <property type="molecule type" value="Genomic_DNA"/>
</dbReference>
<evidence type="ECO:0000313" key="5">
    <source>
        <dbReference type="EMBL" id="NLV13728.1"/>
    </source>
</evidence>
<protein>
    <recommendedName>
        <fullName evidence="7">PKD domain-containing protein</fullName>
    </recommendedName>
</protein>
<dbReference type="InterPro" id="IPR013519">
    <property type="entry name" value="Int_alpha_beta-p"/>
</dbReference>
<dbReference type="RefSeq" id="WP_170097194.1">
    <property type="nucleotide sequence ID" value="NZ_WOWA01000004.1"/>
</dbReference>
<evidence type="ECO:0000256" key="1">
    <source>
        <dbReference type="ARBA" id="ARBA00022729"/>
    </source>
</evidence>
<dbReference type="PANTHER" id="PTHR36220">
    <property type="entry name" value="UNNAMED PRODUCT"/>
    <property type="match status" value="1"/>
</dbReference>
<name>A0A847UQC3_HALAR</name>
<feature type="compositionally biased region" description="Low complexity" evidence="4">
    <location>
        <begin position="34"/>
        <end position="44"/>
    </location>
</feature>
<keyword evidence="2" id="KW-0677">Repeat</keyword>
<keyword evidence="3" id="KW-0325">Glycoprotein</keyword>
<comment type="caution">
    <text evidence="5">The sequence shown here is derived from an EMBL/GenBank/DDBJ whole genome shotgun (WGS) entry which is preliminary data.</text>
</comment>
<dbReference type="InterPro" id="IPR011043">
    <property type="entry name" value="Gal_Oxase/kelch_b-propeller"/>
</dbReference>
<evidence type="ECO:0008006" key="7">
    <source>
        <dbReference type="Google" id="ProtNLM"/>
    </source>
</evidence>
<dbReference type="PANTHER" id="PTHR36220:SF1">
    <property type="entry name" value="GAMMA TUBULIN COMPLEX COMPONENT C-TERMINAL DOMAIN-CONTAINING PROTEIN"/>
    <property type="match status" value="1"/>
</dbReference>
<dbReference type="PROSITE" id="PS51470">
    <property type="entry name" value="FG_GAP"/>
    <property type="match status" value="1"/>
</dbReference>
<dbReference type="InterPro" id="IPR013517">
    <property type="entry name" value="FG-GAP"/>
</dbReference>
<dbReference type="Pfam" id="PF14312">
    <property type="entry name" value="FG-GAP_2"/>
    <property type="match status" value="4"/>
</dbReference>
<dbReference type="AlphaFoldDB" id="A0A847UQC3"/>
<reference evidence="5" key="1">
    <citation type="submission" date="2019-12" db="EMBL/GenBank/DDBJ databases">
        <title>Whole genome sequencing of Haloarcula argentinensis strain pws5.</title>
        <authorList>
            <person name="Verma D.K."/>
            <person name="Gopal K."/>
            <person name="Prasad E.S."/>
        </authorList>
    </citation>
    <scope>NUCLEOTIDE SEQUENCE</scope>
    <source>
        <strain evidence="5">Pws5</strain>
    </source>
</reference>
<dbReference type="SMART" id="SM00191">
    <property type="entry name" value="Int_alpha"/>
    <property type="match status" value="3"/>
</dbReference>
<proteinExistence type="predicted"/>
<dbReference type="SUPFAM" id="SSF50965">
    <property type="entry name" value="Galactose oxidase, central domain"/>
    <property type="match status" value="1"/>
</dbReference>
<organism evidence="5 6">
    <name type="scientific">Haloarcula argentinensis</name>
    <dbReference type="NCBI Taxonomy" id="43776"/>
    <lineage>
        <taxon>Archaea</taxon>
        <taxon>Methanobacteriati</taxon>
        <taxon>Methanobacteriota</taxon>
        <taxon>Stenosarchaea group</taxon>
        <taxon>Halobacteria</taxon>
        <taxon>Halobacteriales</taxon>
        <taxon>Haloarculaceae</taxon>
        <taxon>Haloarcula</taxon>
    </lineage>
</organism>
<evidence type="ECO:0000256" key="4">
    <source>
        <dbReference type="SAM" id="MobiDB-lite"/>
    </source>
</evidence>
<evidence type="ECO:0000256" key="3">
    <source>
        <dbReference type="ARBA" id="ARBA00023180"/>
    </source>
</evidence>
<evidence type="ECO:0000256" key="2">
    <source>
        <dbReference type="ARBA" id="ARBA00022737"/>
    </source>
</evidence>
<feature type="region of interest" description="Disordered" evidence="4">
    <location>
        <begin position="28"/>
        <end position="95"/>
    </location>
</feature>
<keyword evidence="1" id="KW-0732">Signal</keyword>
<gene>
    <name evidence="5" type="ORF">GOC77_10650</name>
</gene>
<dbReference type="InterPro" id="IPR028994">
    <property type="entry name" value="Integrin_alpha_N"/>
</dbReference>
<dbReference type="PROSITE" id="PS51257">
    <property type="entry name" value="PROKAR_LIPOPROTEIN"/>
    <property type="match status" value="1"/>
</dbReference>
<accession>A0A847UQC3</accession>